<name>A0AAV7N0C8_PLEWA</name>
<organism evidence="1 2">
    <name type="scientific">Pleurodeles waltl</name>
    <name type="common">Iberian ribbed newt</name>
    <dbReference type="NCBI Taxonomy" id="8319"/>
    <lineage>
        <taxon>Eukaryota</taxon>
        <taxon>Metazoa</taxon>
        <taxon>Chordata</taxon>
        <taxon>Craniata</taxon>
        <taxon>Vertebrata</taxon>
        <taxon>Euteleostomi</taxon>
        <taxon>Amphibia</taxon>
        <taxon>Batrachia</taxon>
        <taxon>Caudata</taxon>
        <taxon>Salamandroidea</taxon>
        <taxon>Salamandridae</taxon>
        <taxon>Pleurodelinae</taxon>
        <taxon>Pleurodeles</taxon>
    </lineage>
</organism>
<protein>
    <recommendedName>
        <fullName evidence="3">Secreted protein</fullName>
    </recommendedName>
</protein>
<keyword evidence="2" id="KW-1185">Reference proteome</keyword>
<proteinExistence type="predicted"/>
<gene>
    <name evidence="1" type="ORF">NDU88_006816</name>
</gene>
<dbReference type="Proteomes" id="UP001066276">
    <property type="component" value="Chromosome 9"/>
</dbReference>
<sequence>MGRPVCPWSPWALWAPLACPFDLPDSGEGLLAITTYASTRGYRPGGGEDLPCSDLRPTAETAGSDLLLSRSVVYWTRNCYVLNRANPQVWLSLTAVGPRRDSRRYLAALISCGAHLAHPRSCRVSRSGLQGQADQEV</sequence>
<dbReference type="AlphaFoldDB" id="A0AAV7N0C8"/>
<reference evidence="1" key="1">
    <citation type="journal article" date="2022" name="bioRxiv">
        <title>Sequencing and chromosome-scale assembly of the giantPleurodeles waltlgenome.</title>
        <authorList>
            <person name="Brown T."/>
            <person name="Elewa A."/>
            <person name="Iarovenko S."/>
            <person name="Subramanian E."/>
            <person name="Araus A.J."/>
            <person name="Petzold A."/>
            <person name="Susuki M."/>
            <person name="Suzuki K.-i.T."/>
            <person name="Hayashi T."/>
            <person name="Toyoda A."/>
            <person name="Oliveira C."/>
            <person name="Osipova E."/>
            <person name="Leigh N.D."/>
            <person name="Simon A."/>
            <person name="Yun M.H."/>
        </authorList>
    </citation>
    <scope>NUCLEOTIDE SEQUENCE</scope>
    <source>
        <strain evidence="1">20211129_DDA</strain>
        <tissue evidence="1">Liver</tissue>
    </source>
</reference>
<evidence type="ECO:0000313" key="2">
    <source>
        <dbReference type="Proteomes" id="UP001066276"/>
    </source>
</evidence>
<comment type="caution">
    <text evidence="1">The sequence shown here is derived from an EMBL/GenBank/DDBJ whole genome shotgun (WGS) entry which is preliminary data.</text>
</comment>
<evidence type="ECO:0008006" key="3">
    <source>
        <dbReference type="Google" id="ProtNLM"/>
    </source>
</evidence>
<accession>A0AAV7N0C8</accession>
<dbReference type="EMBL" id="JANPWB010000013">
    <property type="protein sequence ID" value="KAJ1109456.1"/>
    <property type="molecule type" value="Genomic_DNA"/>
</dbReference>
<evidence type="ECO:0000313" key="1">
    <source>
        <dbReference type="EMBL" id="KAJ1109456.1"/>
    </source>
</evidence>